<comment type="caution">
    <text evidence="2">The sequence shown here is derived from an EMBL/GenBank/DDBJ whole genome shotgun (WGS) entry which is preliminary data.</text>
</comment>
<organism evidence="2 3">
    <name type="scientific">Parasponia andersonii</name>
    <name type="common">Sponia andersonii</name>
    <dbReference type="NCBI Taxonomy" id="3476"/>
    <lineage>
        <taxon>Eukaryota</taxon>
        <taxon>Viridiplantae</taxon>
        <taxon>Streptophyta</taxon>
        <taxon>Embryophyta</taxon>
        <taxon>Tracheophyta</taxon>
        <taxon>Spermatophyta</taxon>
        <taxon>Magnoliopsida</taxon>
        <taxon>eudicotyledons</taxon>
        <taxon>Gunneridae</taxon>
        <taxon>Pentapetalae</taxon>
        <taxon>rosids</taxon>
        <taxon>fabids</taxon>
        <taxon>Rosales</taxon>
        <taxon>Cannabaceae</taxon>
        <taxon>Parasponia</taxon>
    </lineage>
</organism>
<feature type="region of interest" description="Disordered" evidence="1">
    <location>
        <begin position="1"/>
        <end position="21"/>
    </location>
</feature>
<feature type="compositionally biased region" description="Polar residues" evidence="1">
    <location>
        <begin position="1"/>
        <end position="12"/>
    </location>
</feature>
<evidence type="ECO:0000256" key="1">
    <source>
        <dbReference type="SAM" id="MobiDB-lite"/>
    </source>
</evidence>
<gene>
    <name evidence="2" type="ORF">PanWU01x14_177540</name>
</gene>
<proteinExistence type="predicted"/>
<sequence length="137" mass="14233">MISPPLVQNSGRYASGGHRMPPMRSQCRYLEASGVDKRSRSLVANGTPAAASVGLELGLGLSLGLSSGTDVAETAEGDGEFGTEWHGGGAWNELSAAIKGLAAFAGSVVLQAFMVRNHYLRQRVEVVVTFKGAIGEG</sequence>
<name>A0A2P5C7Q3_PARAD</name>
<accession>A0A2P5C7Q3</accession>
<evidence type="ECO:0000313" key="2">
    <source>
        <dbReference type="EMBL" id="PON57024.1"/>
    </source>
</evidence>
<evidence type="ECO:0000313" key="3">
    <source>
        <dbReference type="Proteomes" id="UP000237105"/>
    </source>
</evidence>
<reference evidence="3" key="1">
    <citation type="submission" date="2016-06" db="EMBL/GenBank/DDBJ databases">
        <title>Parallel loss of symbiosis genes in relatives of nitrogen-fixing non-legume Parasponia.</title>
        <authorList>
            <person name="Van Velzen R."/>
            <person name="Holmer R."/>
            <person name="Bu F."/>
            <person name="Rutten L."/>
            <person name="Van Zeijl A."/>
            <person name="Liu W."/>
            <person name="Santuari L."/>
            <person name="Cao Q."/>
            <person name="Sharma T."/>
            <person name="Shen D."/>
            <person name="Roswanjaya Y."/>
            <person name="Wardhani T."/>
            <person name="Kalhor M.S."/>
            <person name="Jansen J."/>
            <person name="Van den Hoogen J."/>
            <person name="Gungor B."/>
            <person name="Hartog M."/>
            <person name="Hontelez J."/>
            <person name="Verver J."/>
            <person name="Yang W.-C."/>
            <person name="Schijlen E."/>
            <person name="Repin R."/>
            <person name="Schilthuizen M."/>
            <person name="Schranz E."/>
            <person name="Heidstra R."/>
            <person name="Miyata K."/>
            <person name="Fedorova E."/>
            <person name="Kohlen W."/>
            <person name="Bisseling T."/>
            <person name="Smit S."/>
            <person name="Geurts R."/>
        </authorList>
    </citation>
    <scope>NUCLEOTIDE SEQUENCE [LARGE SCALE GENOMIC DNA]</scope>
    <source>
        <strain evidence="3">cv. WU1-14</strain>
    </source>
</reference>
<dbReference type="EMBL" id="JXTB01000164">
    <property type="protein sequence ID" value="PON57024.1"/>
    <property type="molecule type" value="Genomic_DNA"/>
</dbReference>
<dbReference type="Proteomes" id="UP000237105">
    <property type="component" value="Unassembled WGS sequence"/>
</dbReference>
<protein>
    <submittedName>
        <fullName evidence="2">Uncharacterized protein</fullName>
    </submittedName>
</protein>
<dbReference type="AlphaFoldDB" id="A0A2P5C7Q3"/>
<keyword evidence="3" id="KW-1185">Reference proteome</keyword>